<evidence type="ECO:0000256" key="10">
    <source>
        <dbReference type="SAM" id="SignalP"/>
    </source>
</evidence>
<dbReference type="Proteomes" id="UP000325440">
    <property type="component" value="Unassembled WGS sequence"/>
</dbReference>
<feature type="domain" description="Cadherin" evidence="11">
    <location>
        <begin position="483"/>
        <end position="590"/>
    </location>
</feature>
<feature type="domain" description="Cadherin" evidence="11">
    <location>
        <begin position="1156"/>
        <end position="1260"/>
    </location>
</feature>
<keyword evidence="5 9" id="KW-1133">Transmembrane helix</keyword>
<dbReference type="GO" id="GO:0005886">
    <property type="term" value="C:plasma membrane"/>
    <property type="evidence" value="ECO:0007669"/>
    <property type="project" value="InterPro"/>
</dbReference>
<protein>
    <submittedName>
        <fullName evidence="12">Cadherin,Cadherin-like,Cadherin conserved site</fullName>
    </submittedName>
</protein>
<keyword evidence="4 8" id="KW-0106">Calcium</keyword>
<dbReference type="PRINTS" id="PR00205">
    <property type="entry name" value="CADHERIN"/>
</dbReference>
<keyword evidence="7" id="KW-0325">Glycoprotein</keyword>
<dbReference type="InterPro" id="IPR020894">
    <property type="entry name" value="Cadherin_CS"/>
</dbReference>
<keyword evidence="13" id="KW-1185">Reference proteome</keyword>
<dbReference type="EMBL" id="CABPRJ010001894">
    <property type="protein sequence ID" value="VVC39259.1"/>
    <property type="molecule type" value="Genomic_DNA"/>
</dbReference>
<feature type="domain" description="Cadherin" evidence="11">
    <location>
        <begin position="143"/>
        <end position="254"/>
    </location>
</feature>
<evidence type="ECO:0000313" key="12">
    <source>
        <dbReference type="EMBL" id="VVC39259.1"/>
    </source>
</evidence>
<feature type="transmembrane region" description="Helical" evidence="9">
    <location>
        <begin position="1596"/>
        <end position="1617"/>
    </location>
</feature>
<feature type="domain" description="Cadherin" evidence="11">
    <location>
        <begin position="1063"/>
        <end position="1132"/>
    </location>
</feature>
<dbReference type="SMART" id="SM00112">
    <property type="entry name" value="CA"/>
    <property type="match status" value="11"/>
</dbReference>
<dbReference type="Gene3D" id="2.60.40.60">
    <property type="entry name" value="Cadherins"/>
    <property type="match status" value="13"/>
</dbReference>
<evidence type="ECO:0000313" key="13">
    <source>
        <dbReference type="Proteomes" id="UP000325440"/>
    </source>
</evidence>
<dbReference type="GO" id="GO:0009653">
    <property type="term" value="P:anatomical structure morphogenesis"/>
    <property type="evidence" value="ECO:0007669"/>
    <property type="project" value="UniProtKB-ARBA"/>
</dbReference>
<dbReference type="InterPro" id="IPR015919">
    <property type="entry name" value="Cadherin-like_sf"/>
</dbReference>
<feature type="domain" description="Cadherin" evidence="11">
    <location>
        <begin position="1261"/>
        <end position="1378"/>
    </location>
</feature>
<evidence type="ECO:0000256" key="1">
    <source>
        <dbReference type="ARBA" id="ARBA00004167"/>
    </source>
</evidence>
<dbReference type="InterPro" id="IPR002126">
    <property type="entry name" value="Cadherin-like_dom"/>
</dbReference>
<feature type="domain" description="Cadherin" evidence="11">
    <location>
        <begin position="371"/>
        <end position="481"/>
    </location>
</feature>
<feature type="domain" description="Cadherin" evidence="11">
    <location>
        <begin position="731"/>
        <end position="799"/>
    </location>
</feature>
<keyword evidence="10" id="KW-0732">Signal</keyword>
<evidence type="ECO:0000256" key="8">
    <source>
        <dbReference type="PROSITE-ProRule" id="PRU00043"/>
    </source>
</evidence>
<dbReference type="SUPFAM" id="SSF49313">
    <property type="entry name" value="Cadherin-like"/>
    <property type="match status" value="12"/>
</dbReference>
<evidence type="ECO:0000256" key="9">
    <source>
        <dbReference type="SAM" id="Phobius"/>
    </source>
</evidence>
<reference evidence="12 13" key="1">
    <citation type="submission" date="2019-08" db="EMBL/GenBank/DDBJ databases">
        <authorList>
            <person name="Alioto T."/>
            <person name="Alioto T."/>
            <person name="Gomez Garrido J."/>
        </authorList>
    </citation>
    <scope>NUCLEOTIDE SEQUENCE [LARGE SCALE GENOMIC DNA]</scope>
</reference>
<dbReference type="PANTHER" id="PTHR24028">
    <property type="entry name" value="CADHERIN-87A"/>
    <property type="match status" value="1"/>
</dbReference>
<evidence type="ECO:0000256" key="2">
    <source>
        <dbReference type="ARBA" id="ARBA00022692"/>
    </source>
</evidence>
<feature type="domain" description="Cadherin" evidence="11">
    <location>
        <begin position="284"/>
        <end position="370"/>
    </location>
</feature>
<keyword evidence="6 9" id="KW-0472">Membrane</keyword>
<dbReference type="OrthoDB" id="6252479at2759"/>
<dbReference type="InterPro" id="IPR050174">
    <property type="entry name" value="Protocadherin/Cadherin-CA"/>
</dbReference>
<sequence>MGPNHGVPLLAIIVVVIAITSPIATINGCQFYPVDNHFRFVRLSETTQVGSEVMQIEVHPRRNLSLQPTENHDDVAFFKFRTINRTTISLRLARSLDDLVDRPNPIELLKVKLVCGVEDISFSSSIVITAYIDDVNDNSPYFINTPYNAEISESTPVGTTIIRSIKAMDNDKPFTPNSDVRYLIAASKSQAKFSLVMDPEGFAAIVLKEPLNFDSGDRQFLLEVYAKDEGSPSRNTSTVVDVRVKRDESRVLKFSSEVYHSQFKEHFPITGKRILQEIPFNPPIRAFYENDALNASIRYSLVSADLGDDVFHIDQLSGKIYLNKEIDSDSLPSNIFLLKIQAIDTNNPSKRALAEVEIEAIDINDNQPKFEVDSYNVSVYENIPNGYNVLRVVATDLDQGDNGEFVYHLVDPSQAFTIDGKTGWITVRNHTKLDREQKSSFSLRVYAREKIPFVIQQKETGDAFVSVEITLLDVNDNSPTFVPNNQYMFKTRVNSPSGTPIGKVEAIDPDEGDNGRIVYRISYSPNNDSEVFAISPKTGEVFANEMPLYPGKHTIIVNASDLPVDPKEMKYSLAVVTITVVAEEITNPDFVNVPYEFWVGSDVPVGTSVGQVRIVSENPNIDYDLLHTYPEGVPFAVEEKTGTISVVEVISNFDRTDYEFEAVATDNRNLIISTNVTIHIVYSDSSQTLTKTVDPISVVFRVRENLPGVAIGRLWNMDFSNSSTMSKPNFIVADPDDGELFTVSDDGVLYTKSGLDRETKESFKLTVIADRKTKTGIHHATIFQIRIIVDDENDNAPEFQKTQYEGWVLEGCSAGTPVNLNSPVRTFDRDFGSNSDFSLTLRGEGSEKFMINKESGDVIVLKPTIDREVMDTYYLKIIATDSGNLSSEATLTIHVTDINDNVPIFKRITVYPKDKLRVAASSKSNISVTLGDYLVPHRLDNGNTSIVMWLPETIQPGTPILAVNAEDADSVGSTITYKLVKSGMEFAIHPISGQLSVVSQLKIGEQELNVTAEDEGGLSTWILIVIFVEEDILFEKKSYEFWIPEGSYKNHEIGCIITEETSVVYSLSKKSYRNPSFTMSDAGCLLVSGDLDRETRESFDLRLTGKRKSGGTPSTVDIVVKLSDVNDNAPQFRNHHRVRKLQANEIGLKGFEGELTVPVYEATLAEPGAIGTMITRIVAEDPDGPEDGNSEVKYSLFGSGLEFFDIDQTTGVVTSKIPLQGGIYNVTIIASDSGFSRKDNAALLIVSVAEKNSGVEEPLLELRYFEVEVEENCLVPLEILKLNVTSRFRRFASSVSYSIIPSENSESFEIDSKNGNVYLIESPDREVTPTLTVMVRVEVIGRKGKSTYVVHPIAHDIALNEARIVLRIIDQNDNSPKFVNESMPLVAAVSSLASYGTPVATVRAIDPDQNINSDLRYAMVGDPIEKRYFNVDEYTGLIRTIGGFNQFMNNTVFGFDVRATDKAGAPDGRSAITNVFVYILDDQKIITLALGKQPSFIEKYTDLVINSMTNITGCMVKIWRIDSNINNMTDVQLYAVDPITNALADSDLLMNLMLDNQDEINHALKPLQFIGFSRIPKSPNDVIVENSLSLYTSFELLTVLFGFVIFMGAITGVACVCTGRKRYISMIHCIILVSRYYMPTYERFISPFGREKKKTITSYGNFGFHERSPFTLSNGSLARLSTCEPRSLQNPTSFMEGSLLYGGAVTNPKHLRRGLRCNQARSVIPVEPPITHMRPQCGGGRSEQDHSQNDCCSCSSATGSTGTASLTESIIMKSSENFEDSLRSIDRSNQSMNCQRHHRCCDEDDLNKTQTNNVKVCKCPLSL</sequence>
<dbReference type="CDD" id="cd11304">
    <property type="entry name" value="Cadherin_repeat"/>
    <property type="match status" value="11"/>
</dbReference>
<comment type="subcellular location">
    <subcellularLocation>
        <location evidence="1">Membrane</location>
        <topology evidence="1">Single-pass membrane protein</topology>
    </subcellularLocation>
</comment>
<accession>A0A5E4N7V2</accession>
<evidence type="ECO:0000259" key="11">
    <source>
        <dbReference type="PROSITE" id="PS50268"/>
    </source>
</evidence>
<dbReference type="PANTHER" id="PTHR24028:SF328">
    <property type="entry name" value="CADHERIN-3"/>
    <property type="match status" value="1"/>
</dbReference>
<dbReference type="GO" id="GO:0060429">
    <property type="term" value="P:epithelium development"/>
    <property type="evidence" value="ECO:0007669"/>
    <property type="project" value="UniProtKB-ARBA"/>
</dbReference>
<evidence type="ECO:0000256" key="5">
    <source>
        <dbReference type="ARBA" id="ARBA00022989"/>
    </source>
</evidence>
<dbReference type="PROSITE" id="PS50268">
    <property type="entry name" value="CADHERIN_2"/>
    <property type="match status" value="12"/>
</dbReference>
<evidence type="ECO:0000256" key="4">
    <source>
        <dbReference type="ARBA" id="ARBA00022837"/>
    </source>
</evidence>
<dbReference type="GO" id="GO:0007156">
    <property type="term" value="P:homophilic cell adhesion via plasma membrane adhesion molecules"/>
    <property type="evidence" value="ECO:0007669"/>
    <property type="project" value="InterPro"/>
</dbReference>
<feature type="domain" description="Cadherin" evidence="11">
    <location>
        <begin position="800"/>
        <end position="905"/>
    </location>
</feature>
<feature type="domain" description="Cadherin" evidence="11">
    <location>
        <begin position="1381"/>
        <end position="1496"/>
    </location>
</feature>
<feature type="signal peptide" evidence="10">
    <location>
        <begin position="1"/>
        <end position="25"/>
    </location>
</feature>
<evidence type="ECO:0000256" key="7">
    <source>
        <dbReference type="ARBA" id="ARBA00023180"/>
    </source>
</evidence>
<feature type="domain" description="Cadherin" evidence="11">
    <location>
        <begin position="950"/>
        <end position="1030"/>
    </location>
</feature>
<name>A0A5E4N7V2_9HEMI</name>
<keyword evidence="3" id="KW-0677">Repeat</keyword>
<evidence type="ECO:0000256" key="3">
    <source>
        <dbReference type="ARBA" id="ARBA00022737"/>
    </source>
</evidence>
<organism evidence="12 13">
    <name type="scientific">Cinara cedri</name>
    <dbReference type="NCBI Taxonomy" id="506608"/>
    <lineage>
        <taxon>Eukaryota</taxon>
        <taxon>Metazoa</taxon>
        <taxon>Ecdysozoa</taxon>
        <taxon>Arthropoda</taxon>
        <taxon>Hexapoda</taxon>
        <taxon>Insecta</taxon>
        <taxon>Pterygota</taxon>
        <taxon>Neoptera</taxon>
        <taxon>Paraneoptera</taxon>
        <taxon>Hemiptera</taxon>
        <taxon>Sternorrhyncha</taxon>
        <taxon>Aphidomorpha</taxon>
        <taxon>Aphidoidea</taxon>
        <taxon>Aphididae</taxon>
        <taxon>Lachninae</taxon>
        <taxon>Cinara</taxon>
    </lineage>
</organism>
<dbReference type="FunFam" id="2.60.40.60:FF:000020">
    <property type="entry name" value="Dachsous cadherin-related 1b"/>
    <property type="match status" value="1"/>
</dbReference>
<dbReference type="Pfam" id="PF00028">
    <property type="entry name" value="Cadherin"/>
    <property type="match status" value="7"/>
</dbReference>
<dbReference type="PROSITE" id="PS00232">
    <property type="entry name" value="CADHERIN_1"/>
    <property type="match status" value="4"/>
</dbReference>
<keyword evidence="2 9" id="KW-0812">Transmembrane</keyword>
<feature type="chain" id="PRO_5022997975" evidence="10">
    <location>
        <begin position="26"/>
        <end position="1823"/>
    </location>
</feature>
<evidence type="ECO:0000256" key="6">
    <source>
        <dbReference type="ARBA" id="ARBA00023136"/>
    </source>
</evidence>
<feature type="domain" description="Cadherin" evidence="11">
    <location>
        <begin position="591"/>
        <end position="697"/>
    </location>
</feature>
<gene>
    <name evidence="12" type="ORF">CINCED_3A002150</name>
</gene>
<proteinExistence type="predicted"/>
<dbReference type="GO" id="GO:0005509">
    <property type="term" value="F:calcium ion binding"/>
    <property type="evidence" value="ECO:0007669"/>
    <property type="project" value="UniProtKB-UniRule"/>
</dbReference>